<evidence type="ECO:0000256" key="1">
    <source>
        <dbReference type="ARBA" id="ARBA00004294"/>
    </source>
</evidence>
<dbReference type="Proteomes" id="UP000772434">
    <property type="component" value="Unassembled WGS sequence"/>
</dbReference>
<dbReference type="InterPro" id="IPR050931">
    <property type="entry name" value="Mito_Protein_Transport_Metaxin"/>
</dbReference>
<protein>
    <recommendedName>
        <fullName evidence="12">Mitochondrial outer membrane transport complex Sam37/metaxin N-terminal domain-containing protein</fullName>
    </recommendedName>
</protein>
<dbReference type="InterPro" id="IPR019564">
    <property type="entry name" value="Sam37/metaxin_N"/>
</dbReference>
<dbReference type="InterPro" id="IPR033468">
    <property type="entry name" value="Metaxin_GST"/>
</dbReference>
<dbReference type="AlphaFoldDB" id="A0A9P5UED3"/>
<dbReference type="SUPFAM" id="SSF47616">
    <property type="entry name" value="GST C-terminal domain-like"/>
    <property type="match status" value="1"/>
</dbReference>
<keyword evidence="7" id="KW-0472">Membrane</keyword>
<evidence type="ECO:0000256" key="4">
    <source>
        <dbReference type="ARBA" id="ARBA00022787"/>
    </source>
</evidence>
<dbReference type="Pfam" id="PF17171">
    <property type="entry name" value="GST_C_6"/>
    <property type="match status" value="1"/>
</dbReference>
<keyword evidence="6" id="KW-0496">Mitochondrion</keyword>
<evidence type="ECO:0000259" key="9">
    <source>
        <dbReference type="Pfam" id="PF17171"/>
    </source>
</evidence>
<dbReference type="GO" id="GO:0015031">
    <property type="term" value="P:protein transport"/>
    <property type="evidence" value="ECO:0007669"/>
    <property type="project" value="UniProtKB-KW"/>
</dbReference>
<evidence type="ECO:0000313" key="11">
    <source>
        <dbReference type="Proteomes" id="UP000772434"/>
    </source>
</evidence>
<feature type="domain" description="Mitochondrial outer membrane transport complex Sam37/metaxin N-terminal" evidence="8">
    <location>
        <begin position="21"/>
        <end position="137"/>
    </location>
</feature>
<reference evidence="10" key="1">
    <citation type="submission" date="2020-11" db="EMBL/GenBank/DDBJ databases">
        <authorList>
            <consortium name="DOE Joint Genome Institute"/>
            <person name="Ahrendt S."/>
            <person name="Riley R."/>
            <person name="Andreopoulos W."/>
            <person name="Labutti K."/>
            <person name="Pangilinan J."/>
            <person name="Ruiz-Duenas F.J."/>
            <person name="Barrasa J.M."/>
            <person name="Sanchez-Garcia M."/>
            <person name="Camarero S."/>
            <person name="Miyauchi S."/>
            <person name="Serrano A."/>
            <person name="Linde D."/>
            <person name="Babiker R."/>
            <person name="Drula E."/>
            <person name="Ayuso-Fernandez I."/>
            <person name="Pacheco R."/>
            <person name="Padilla G."/>
            <person name="Ferreira P."/>
            <person name="Barriuso J."/>
            <person name="Kellner H."/>
            <person name="Castanera R."/>
            <person name="Alfaro M."/>
            <person name="Ramirez L."/>
            <person name="Pisabarro A.G."/>
            <person name="Kuo A."/>
            <person name="Tritt A."/>
            <person name="Lipzen A."/>
            <person name="He G."/>
            <person name="Yan M."/>
            <person name="Ng V."/>
            <person name="Cullen D."/>
            <person name="Martin F."/>
            <person name="Rosso M.-N."/>
            <person name="Henrissat B."/>
            <person name="Hibbett D."/>
            <person name="Martinez A.T."/>
            <person name="Grigoriev I.V."/>
        </authorList>
    </citation>
    <scope>NUCLEOTIDE SEQUENCE</scope>
    <source>
        <strain evidence="10">AH 40177</strain>
    </source>
</reference>
<evidence type="ECO:0008006" key="12">
    <source>
        <dbReference type="Google" id="ProtNLM"/>
    </source>
</evidence>
<dbReference type="PANTHER" id="PTHR12289:SF41">
    <property type="entry name" value="FAILED AXON CONNECTIONS-RELATED"/>
    <property type="match status" value="1"/>
</dbReference>
<evidence type="ECO:0000256" key="3">
    <source>
        <dbReference type="ARBA" id="ARBA00022448"/>
    </source>
</evidence>
<keyword evidence="5" id="KW-0653">Protein transport</keyword>
<dbReference type="GO" id="GO:0001401">
    <property type="term" value="C:SAM complex"/>
    <property type="evidence" value="ECO:0007669"/>
    <property type="project" value="InterPro"/>
</dbReference>
<dbReference type="OrthoDB" id="5835136at2759"/>
<evidence type="ECO:0000313" key="10">
    <source>
        <dbReference type="EMBL" id="KAF9075153.1"/>
    </source>
</evidence>
<comment type="similarity">
    <text evidence="2">Belongs to the metaxin family.</text>
</comment>
<dbReference type="EMBL" id="JADNRY010000010">
    <property type="protein sequence ID" value="KAF9075153.1"/>
    <property type="molecule type" value="Genomic_DNA"/>
</dbReference>
<sequence>MTLEIYIWPAQWGLPSSEPISLALILYLQLKMSSQFVLVESVNLDKSPSGQLPFLRNGKDTVAPLSSILSYLGDEVSTSTSIMPWLAHAESNLGDLVLQNKLHMFYSLHANWTELTHPSIVYRFPIPQRYYVPRAIRDSYKLRLDAAGLWSMSMPETEQEKERTFSERSKGETEVKPKPRDRFLQVFEREKMKVLDKARTTLDLYSRLLGERDYFLNGHHPSLLDCVVAAHVLLLSRPPFRDPLLKDLVNTSYSSLVAHADRLYARAQLSDNMIKPARIEVPDAFLGLGDSGEGSDVWLTRCRFAFAGLTLGGLLAYSYGALPSN</sequence>
<keyword evidence="4" id="KW-1000">Mitochondrion outer membrane</keyword>
<accession>A0A9P5UED3</accession>
<proteinExistence type="inferred from homology"/>
<comment type="subcellular location">
    <subcellularLocation>
        <location evidence="1">Mitochondrion outer membrane</location>
    </subcellularLocation>
</comment>
<organism evidence="10 11">
    <name type="scientific">Rhodocollybia butyracea</name>
    <dbReference type="NCBI Taxonomy" id="206335"/>
    <lineage>
        <taxon>Eukaryota</taxon>
        <taxon>Fungi</taxon>
        <taxon>Dikarya</taxon>
        <taxon>Basidiomycota</taxon>
        <taxon>Agaricomycotina</taxon>
        <taxon>Agaricomycetes</taxon>
        <taxon>Agaricomycetidae</taxon>
        <taxon>Agaricales</taxon>
        <taxon>Marasmiineae</taxon>
        <taxon>Omphalotaceae</taxon>
        <taxon>Rhodocollybia</taxon>
    </lineage>
</organism>
<gene>
    <name evidence="10" type="ORF">BDP27DRAFT_1415529</name>
</gene>
<evidence type="ECO:0000256" key="7">
    <source>
        <dbReference type="ARBA" id="ARBA00023136"/>
    </source>
</evidence>
<evidence type="ECO:0000256" key="2">
    <source>
        <dbReference type="ARBA" id="ARBA00009170"/>
    </source>
</evidence>
<evidence type="ECO:0000256" key="6">
    <source>
        <dbReference type="ARBA" id="ARBA00023128"/>
    </source>
</evidence>
<keyword evidence="3" id="KW-0813">Transport</keyword>
<dbReference type="InterPro" id="IPR036282">
    <property type="entry name" value="Glutathione-S-Trfase_C_sf"/>
</dbReference>
<dbReference type="GO" id="GO:0007005">
    <property type="term" value="P:mitochondrion organization"/>
    <property type="evidence" value="ECO:0007669"/>
    <property type="project" value="TreeGrafter"/>
</dbReference>
<evidence type="ECO:0000256" key="5">
    <source>
        <dbReference type="ARBA" id="ARBA00022927"/>
    </source>
</evidence>
<feature type="domain" description="Metaxin glutathione S-transferase" evidence="9">
    <location>
        <begin position="199"/>
        <end position="263"/>
    </location>
</feature>
<dbReference type="Pfam" id="PF10568">
    <property type="entry name" value="Tom37"/>
    <property type="match status" value="1"/>
</dbReference>
<name>A0A9P5UED3_9AGAR</name>
<dbReference type="PANTHER" id="PTHR12289">
    <property type="entry name" value="METAXIN RELATED"/>
    <property type="match status" value="1"/>
</dbReference>
<keyword evidence="11" id="KW-1185">Reference proteome</keyword>
<comment type="caution">
    <text evidence="10">The sequence shown here is derived from an EMBL/GenBank/DDBJ whole genome shotgun (WGS) entry which is preliminary data.</text>
</comment>
<evidence type="ECO:0000259" key="8">
    <source>
        <dbReference type="Pfam" id="PF10568"/>
    </source>
</evidence>